<organism evidence="2">
    <name type="scientific">Megaviridae environmental sample</name>
    <dbReference type="NCBI Taxonomy" id="1737588"/>
    <lineage>
        <taxon>Viruses</taxon>
        <taxon>Varidnaviria</taxon>
        <taxon>Bamfordvirae</taxon>
        <taxon>Nucleocytoviricota</taxon>
        <taxon>Megaviricetes</taxon>
        <taxon>Imitervirales</taxon>
        <taxon>Mimiviridae</taxon>
        <taxon>environmental samples</taxon>
    </lineage>
</organism>
<accession>A0A5J6VHE3</accession>
<reference evidence="2" key="1">
    <citation type="journal article" date="2019" name="Philos. Trans. R. Soc. Lond., B, Biol. Sci.">
        <title>Targeted metagenomic recovery of four divergent viruses reveals shared and distinctive characteristics of giant viruses of marine eukaryotes.</title>
        <authorList>
            <person name="Needham D.M."/>
            <person name="Poirier C."/>
            <person name="Hehenberger E."/>
            <person name="Jimenez V."/>
            <person name="Swalwell J.E."/>
            <person name="Santoro A.E."/>
            <person name="Worden A.Z."/>
        </authorList>
    </citation>
    <scope>NUCLEOTIDE SEQUENCE</scope>
    <source>
        <strain evidence="2">OPacV-662</strain>
    </source>
</reference>
<feature type="transmembrane region" description="Helical" evidence="1">
    <location>
        <begin position="16"/>
        <end position="33"/>
    </location>
</feature>
<evidence type="ECO:0000313" key="2">
    <source>
        <dbReference type="EMBL" id="QFG73642.1"/>
    </source>
</evidence>
<sequence>MIEFCDPLVYIDYTNIDIWMIVWLLIICSCVDYVRRRTQFLLAIITIYIVMYLHWITDITIKIDVKGACVERNYTNIRVGDHLLVQSDGFSPQYLSEPFEYPYHVIVNNIPYTSCNGLNITISPWQTKHYCSYEYMYMYKNYNWSEFHKMYLNKVTLDRIPLYLDESDLHNEYNIVSIL</sequence>
<name>A0A5J6VHE3_9VIRU</name>
<dbReference type="EMBL" id="MN448266">
    <property type="protein sequence ID" value="QFG73642.1"/>
    <property type="molecule type" value="Genomic_DNA"/>
</dbReference>
<protein>
    <submittedName>
        <fullName evidence="2">Uncharacterized protein</fullName>
    </submittedName>
</protein>
<keyword evidence="1" id="KW-0812">Transmembrane</keyword>
<proteinExistence type="predicted"/>
<evidence type="ECO:0000256" key="1">
    <source>
        <dbReference type="SAM" id="Phobius"/>
    </source>
</evidence>
<keyword evidence="1" id="KW-1133">Transmembrane helix</keyword>
<keyword evidence="1" id="KW-0472">Membrane</keyword>
<feature type="transmembrane region" description="Helical" evidence="1">
    <location>
        <begin position="40"/>
        <end position="57"/>
    </location>
</feature>